<dbReference type="InterPro" id="IPR040079">
    <property type="entry name" value="Glutathione_S-Trfase"/>
</dbReference>
<accession>A0AAD7ZAD2</accession>
<dbReference type="PANTHER" id="PTHR43969:SF7">
    <property type="entry name" value="GST-CONTAINING FLYWCH ZINC-FINGER PROTEIN"/>
    <property type="match status" value="1"/>
</dbReference>
<comment type="similarity">
    <text evidence="1">Belongs to the GST superfamily.</text>
</comment>
<dbReference type="SUPFAM" id="SSF52833">
    <property type="entry name" value="Thioredoxin-like"/>
    <property type="match status" value="1"/>
</dbReference>
<keyword evidence="5" id="KW-1185">Reference proteome</keyword>
<dbReference type="Gene3D" id="1.20.1050.10">
    <property type="match status" value="1"/>
</dbReference>
<dbReference type="GO" id="GO:0006749">
    <property type="term" value="P:glutathione metabolic process"/>
    <property type="evidence" value="ECO:0007669"/>
    <property type="project" value="TreeGrafter"/>
</dbReference>
<dbReference type="PROSITE" id="PS50405">
    <property type="entry name" value="GST_CTER"/>
    <property type="match status" value="1"/>
</dbReference>
<evidence type="ECO:0008006" key="6">
    <source>
        <dbReference type="Google" id="ProtNLM"/>
    </source>
</evidence>
<reference evidence="4" key="1">
    <citation type="journal article" date="2023" name="IScience">
        <title>Live-bearing cockroach genome reveals convergent evolutionary mechanisms linked to viviparity in insects and beyond.</title>
        <authorList>
            <person name="Fouks B."/>
            <person name="Harrison M.C."/>
            <person name="Mikhailova A.A."/>
            <person name="Marchal E."/>
            <person name="English S."/>
            <person name="Carruthers M."/>
            <person name="Jennings E.C."/>
            <person name="Chiamaka E.L."/>
            <person name="Frigard R.A."/>
            <person name="Pippel M."/>
            <person name="Attardo G.M."/>
            <person name="Benoit J.B."/>
            <person name="Bornberg-Bauer E."/>
            <person name="Tobe S.S."/>
        </authorList>
    </citation>
    <scope>NUCLEOTIDE SEQUENCE</scope>
    <source>
        <strain evidence="4">Stay&amp;Tobe</strain>
    </source>
</reference>
<dbReference type="Pfam" id="PF02798">
    <property type="entry name" value="GST_N"/>
    <property type="match status" value="1"/>
</dbReference>
<evidence type="ECO:0000256" key="1">
    <source>
        <dbReference type="RuleBase" id="RU003494"/>
    </source>
</evidence>
<dbReference type="GO" id="GO:0004364">
    <property type="term" value="F:glutathione transferase activity"/>
    <property type="evidence" value="ECO:0007669"/>
    <property type="project" value="TreeGrafter"/>
</dbReference>
<gene>
    <name evidence="4" type="ORF">L9F63_006560</name>
</gene>
<feature type="domain" description="GST N-terminal" evidence="2">
    <location>
        <begin position="26"/>
        <end position="107"/>
    </location>
</feature>
<feature type="non-terminal residue" evidence="4">
    <location>
        <position position="1"/>
    </location>
</feature>
<dbReference type="SUPFAM" id="SSF47616">
    <property type="entry name" value="GST C-terminal domain-like"/>
    <property type="match status" value="1"/>
</dbReference>
<name>A0AAD7ZAD2_DIPPU</name>
<dbReference type="FunFam" id="3.40.30.10:FF:000295">
    <property type="entry name" value="Glutathione S-transferase unclassified 1"/>
    <property type="match status" value="1"/>
</dbReference>
<reference evidence="4" key="2">
    <citation type="submission" date="2023-05" db="EMBL/GenBank/DDBJ databases">
        <authorList>
            <person name="Fouks B."/>
        </authorList>
    </citation>
    <scope>NUCLEOTIDE SEQUENCE</scope>
    <source>
        <strain evidence="4">Stay&amp;Tobe</strain>
        <tissue evidence="4">Testes</tissue>
    </source>
</reference>
<evidence type="ECO:0000313" key="5">
    <source>
        <dbReference type="Proteomes" id="UP001233999"/>
    </source>
</evidence>
<dbReference type="InterPro" id="IPR004046">
    <property type="entry name" value="GST_C"/>
</dbReference>
<comment type="caution">
    <text evidence="4">The sequence shown here is derived from an EMBL/GenBank/DDBJ whole genome shotgun (WGS) entry which is preliminary data.</text>
</comment>
<proteinExistence type="inferred from homology"/>
<sequence length="256" mass="29054">MYNKVKVNSTLTLNSSECTHLSIIMASLKLYSVSDSPPTLAVRLALKALNIDHTIVDIDFAAGEHLTDDYAKKNPQKEIPCIDDNGFLLSESIAILQYLADKYSVTDSLYPKDPQKRALVNHRLAFNISTYYRYISEYVMAPIFFAYERTPLGLKKVNIGLSVFETLLERQGTNFAASAVFTIVNFYFLSATLCLEAIGFGLEAYPRVTKWYSNFKKDYPELWEVVEPGMKEIQEFNMNPPDLSSLKHPLHPTKKT</sequence>
<dbReference type="InterPro" id="IPR036249">
    <property type="entry name" value="Thioredoxin-like_sf"/>
</dbReference>
<evidence type="ECO:0000259" key="3">
    <source>
        <dbReference type="PROSITE" id="PS50405"/>
    </source>
</evidence>
<dbReference type="Proteomes" id="UP001233999">
    <property type="component" value="Unassembled WGS sequence"/>
</dbReference>
<dbReference type="FunFam" id="1.20.1050.10:FF:000007">
    <property type="entry name" value="Glutathione S-transferase 1-1"/>
    <property type="match status" value="1"/>
</dbReference>
<organism evidence="4 5">
    <name type="scientific">Diploptera punctata</name>
    <name type="common">Pacific beetle cockroach</name>
    <dbReference type="NCBI Taxonomy" id="6984"/>
    <lineage>
        <taxon>Eukaryota</taxon>
        <taxon>Metazoa</taxon>
        <taxon>Ecdysozoa</taxon>
        <taxon>Arthropoda</taxon>
        <taxon>Hexapoda</taxon>
        <taxon>Insecta</taxon>
        <taxon>Pterygota</taxon>
        <taxon>Neoptera</taxon>
        <taxon>Polyneoptera</taxon>
        <taxon>Dictyoptera</taxon>
        <taxon>Blattodea</taxon>
        <taxon>Blaberoidea</taxon>
        <taxon>Blaberidae</taxon>
        <taxon>Diplopterinae</taxon>
        <taxon>Diploptera</taxon>
    </lineage>
</organism>
<dbReference type="EMBL" id="JASPKZ010009388">
    <property type="protein sequence ID" value="KAJ9576861.1"/>
    <property type="molecule type" value="Genomic_DNA"/>
</dbReference>
<dbReference type="SFLD" id="SFLDG00358">
    <property type="entry name" value="Main_(cytGST)"/>
    <property type="match status" value="1"/>
</dbReference>
<protein>
    <recommendedName>
        <fullName evidence="6">Glutathione S-transferase</fullName>
    </recommendedName>
</protein>
<dbReference type="AlphaFoldDB" id="A0AAD7ZAD2"/>
<dbReference type="InterPro" id="IPR010987">
    <property type="entry name" value="Glutathione-S-Trfase_C-like"/>
</dbReference>
<dbReference type="InterPro" id="IPR004045">
    <property type="entry name" value="Glutathione_S-Trfase_N"/>
</dbReference>
<evidence type="ECO:0000259" key="2">
    <source>
        <dbReference type="PROSITE" id="PS50404"/>
    </source>
</evidence>
<dbReference type="SFLD" id="SFLDS00019">
    <property type="entry name" value="Glutathione_Transferase_(cytos"/>
    <property type="match status" value="1"/>
</dbReference>
<dbReference type="InterPro" id="IPR036282">
    <property type="entry name" value="Glutathione-S-Trfase_C_sf"/>
</dbReference>
<feature type="domain" description="GST C-terminal" evidence="3">
    <location>
        <begin position="113"/>
        <end position="241"/>
    </location>
</feature>
<dbReference type="Pfam" id="PF00043">
    <property type="entry name" value="GST_C"/>
    <property type="match status" value="1"/>
</dbReference>
<dbReference type="Gene3D" id="3.40.30.10">
    <property type="entry name" value="Glutaredoxin"/>
    <property type="match status" value="1"/>
</dbReference>
<dbReference type="PANTHER" id="PTHR43969">
    <property type="entry name" value="GLUTATHIONE S TRANSFERASE D10, ISOFORM A-RELATED"/>
    <property type="match status" value="1"/>
</dbReference>
<evidence type="ECO:0000313" key="4">
    <source>
        <dbReference type="EMBL" id="KAJ9576861.1"/>
    </source>
</evidence>
<dbReference type="PROSITE" id="PS50404">
    <property type="entry name" value="GST_NTER"/>
    <property type="match status" value="1"/>
</dbReference>